<dbReference type="Pfam" id="PF13173">
    <property type="entry name" value="AAA_14"/>
    <property type="match status" value="1"/>
</dbReference>
<comment type="caution">
    <text evidence="3">The sequence shown here is derived from an EMBL/GenBank/DDBJ whole genome shotgun (WGS) entry which is preliminary data.</text>
</comment>
<dbReference type="PANTHER" id="PTHR33295:SF7">
    <property type="entry name" value="ATPASE"/>
    <property type="match status" value="1"/>
</dbReference>
<dbReference type="EMBL" id="JADIMY010000044">
    <property type="protein sequence ID" value="MBO8427326.1"/>
    <property type="molecule type" value="Genomic_DNA"/>
</dbReference>
<dbReference type="Gene3D" id="3.40.50.300">
    <property type="entry name" value="P-loop containing nucleotide triphosphate hydrolases"/>
    <property type="match status" value="1"/>
</dbReference>
<gene>
    <name evidence="3" type="ORF">IAC58_02045</name>
</gene>
<evidence type="ECO:0000259" key="2">
    <source>
        <dbReference type="Pfam" id="PF13635"/>
    </source>
</evidence>
<dbReference type="Proteomes" id="UP000823613">
    <property type="component" value="Unassembled WGS sequence"/>
</dbReference>
<sequence length="443" mass="51976">MIIFKRKIYNKLLQWKENSNGKRALLIEGARRVGKSTIVKEFAKNQYKSFIYIDFSLVGSEIKNIFNDLRDLDYIFLRLQLIFNTTLYKRKSLLIFDEVEFCPKARQAIKHLVSDGRYDYIETGSLISISKNVENILIPSEETHLKMFPMDFEEFLWAINDEITSSTIKKFFIEKKTLGDVLHREILRKFRLYMLIGGMPQAINTYLETNNLAEVDLTKRDIITLYKEDIKKLDPKGRLSKIFTSIPSQLSSNKTFFSTNKLTKSSKNTLLEILPDLIDTQIVLVKEHCDHPETGLNKFTSFSKYKLYLCDTGLFVTLCFYDKSFTENIIYNKLLSDKLSSNLGFIFENMAAQTLATNGYNLYYHIYKDEIANRNYEIDFIIADGYKIDPIEVKSSSYKIHPSIDEFSKKYSKQINQKYILYTKDLKKINDTYYLPIYMTMFL</sequence>
<feature type="domain" description="AAA" evidence="1">
    <location>
        <begin position="22"/>
        <end position="156"/>
    </location>
</feature>
<dbReference type="PANTHER" id="PTHR33295">
    <property type="entry name" value="ATPASE"/>
    <property type="match status" value="1"/>
</dbReference>
<keyword evidence="3" id="KW-0067">ATP-binding</keyword>
<feature type="domain" description="DUF4143" evidence="2">
    <location>
        <begin position="228"/>
        <end position="396"/>
    </location>
</feature>
<reference evidence="3" key="1">
    <citation type="submission" date="2020-10" db="EMBL/GenBank/DDBJ databases">
        <authorList>
            <person name="Gilroy R."/>
        </authorList>
    </citation>
    <scope>NUCLEOTIDE SEQUENCE</scope>
    <source>
        <strain evidence="3">11159</strain>
    </source>
</reference>
<evidence type="ECO:0000259" key="1">
    <source>
        <dbReference type="Pfam" id="PF13173"/>
    </source>
</evidence>
<name>A0A9D9GW16_9BACL</name>
<reference evidence="3" key="2">
    <citation type="journal article" date="2021" name="PeerJ">
        <title>Extensive microbial diversity within the chicken gut microbiome revealed by metagenomics and culture.</title>
        <authorList>
            <person name="Gilroy R."/>
            <person name="Ravi A."/>
            <person name="Getino M."/>
            <person name="Pursley I."/>
            <person name="Horton D.L."/>
            <person name="Alikhan N.F."/>
            <person name="Baker D."/>
            <person name="Gharbi K."/>
            <person name="Hall N."/>
            <person name="Watson M."/>
            <person name="Adriaenssens E.M."/>
            <person name="Foster-Nyarko E."/>
            <person name="Jarju S."/>
            <person name="Secka A."/>
            <person name="Antonio M."/>
            <person name="Oren A."/>
            <person name="Chaudhuri R.R."/>
            <person name="La Ragione R."/>
            <person name="Hildebrand F."/>
            <person name="Pallen M.J."/>
        </authorList>
    </citation>
    <scope>NUCLEOTIDE SEQUENCE</scope>
    <source>
        <strain evidence="3">11159</strain>
    </source>
</reference>
<dbReference type="InterPro" id="IPR041682">
    <property type="entry name" value="AAA_14"/>
</dbReference>
<keyword evidence="3" id="KW-0547">Nucleotide-binding</keyword>
<dbReference type="AlphaFoldDB" id="A0A9D9GW16"/>
<dbReference type="InterPro" id="IPR027417">
    <property type="entry name" value="P-loop_NTPase"/>
</dbReference>
<proteinExistence type="predicted"/>
<organism evidence="3 4">
    <name type="scientific">Candidatus Onthovivens merdipullorum</name>
    <dbReference type="NCBI Taxonomy" id="2840889"/>
    <lineage>
        <taxon>Bacteria</taxon>
        <taxon>Bacillati</taxon>
        <taxon>Bacillota</taxon>
        <taxon>Bacilli</taxon>
        <taxon>Bacillales</taxon>
        <taxon>Candidatus Onthovivens</taxon>
    </lineage>
</organism>
<dbReference type="Pfam" id="PF13635">
    <property type="entry name" value="DUF4143"/>
    <property type="match status" value="1"/>
</dbReference>
<evidence type="ECO:0000313" key="4">
    <source>
        <dbReference type="Proteomes" id="UP000823613"/>
    </source>
</evidence>
<dbReference type="GO" id="GO:0005524">
    <property type="term" value="F:ATP binding"/>
    <property type="evidence" value="ECO:0007669"/>
    <property type="project" value="UniProtKB-KW"/>
</dbReference>
<dbReference type="InterPro" id="IPR025420">
    <property type="entry name" value="DUF4143"/>
</dbReference>
<dbReference type="SUPFAM" id="SSF52540">
    <property type="entry name" value="P-loop containing nucleoside triphosphate hydrolases"/>
    <property type="match status" value="1"/>
</dbReference>
<accession>A0A9D9GW16</accession>
<protein>
    <submittedName>
        <fullName evidence="3">ATP-binding protein</fullName>
    </submittedName>
</protein>
<evidence type="ECO:0000313" key="3">
    <source>
        <dbReference type="EMBL" id="MBO8427326.1"/>
    </source>
</evidence>